<feature type="compositionally biased region" description="Polar residues" evidence="1">
    <location>
        <begin position="221"/>
        <end position="231"/>
    </location>
</feature>
<evidence type="ECO:0000313" key="2">
    <source>
        <dbReference type="EMBL" id="VDN08739.1"/>
    </source>
</evidence>
<organism evidence="2 3">
    <name type="scientific">Dibothriocephalus latus</name>
    <name type="common">Fish tapeworm</name>
    <name type="synonym">Diphyllobothrium latum</name>
    <dbReference type="NCBI Taxonomy" id="60516"/>
    <lineage>
        <taxon>Eukaryota</taxon>
        <taxon>Metazoa</taxon>
        <taxon>Spiralia</taxon>
        <taxon>Lophotrochozoa</taxon>
        <taxon>Platyhelminthes</taxon>
        <taxon>Cestoda</taxon>
        <taxon>Eucestoda</taxon>
        <taxon>Diphyllobothriidea</taxon>
        <taxon>Diphyllobothriidae</taxon>
        <taxon>Dibothriocephalus</taxon>
    </lineage>
</organism>
<evidence type="ECO:0000313" key="3">
    <source>
        <dbReference type="Proteomes" id="UP000281553"/>
    </source>
</evidence>
<feature type="region of interest" description="Disordered" evidence="1">
    <location>
        <begin position="220"/>
        <end position="258"/>
    </location>
</feature>
<evidence type="ECO:0000256" key="1">
    <source>
        <dbReference type="SAM" id="MobiDB-lite"/>
    </source>
</evidence>
<feature type="region of interest" description="Disordered" evidence="1">
    <location>
        <begin position="333"/>
        <end position="387"/>
    </location>
</feature>
<protein>
    <submittedName>
        <fullName evidence="2">Uncharacterized protein</fullName>
    </submittedName>
</protein>
<proteinExistence type="predicted"/>
<dbReference type="EMBL" id="UYRU01045701">
    <property type="protein sequence ID" value="VDN08739.1"/>
    <property type="molecule type" value="Genomic_DNA"/>
</dbReference>
<feature type="region of interest" description="Disordered" evidence="1">
    <location>
        <begin position="54"/>
        <end position="153"/>
    </location>
</feature>
<dbReference type="AlphaFoldDB" id="A0A3P7NGV9"/>
<keyword evidence="3" id="KW-1185">Reference proteome</keyword>
<dbReference type="Proteomes" id="UP000281553">
    <property type="component" value="Unassembled WGS sequence"/>
</dbReference>
<feature type="compositionally biased region" description="Basic and acidic residues" evidence="1">
    <location>
        <begin position="241"/>
        <end position="255"/>
    </location>
</feature>
<gene>
    <name evidence="2" type="ORF">DILT_LOCUS4570</name>
</gene>
<sequence length="426" mass="46351">MFQVKESLLFRYRIPKESLKDKLLNDRQRLVCELILTTKWLEFIAKRLHGSLDAPSIPTHEKRSKSFSWEPDSTDNNYPPAAAVKAPCRPRSTIFESEKSSRVPLQFSRPKRPKSESAFVDRFGNLKEDSAEEENESSSLQSTTNDEEVDQSRKLRDLQTLASLLSEAAHKALLSATSNADVEERHPVFAVGGERPVIKQKECAPTSAEAQKEDLVILKPSGSTEPSSQGVDATHPPKPATDIRTEEQEGGNKDENDADAQLSNSISAVSGATDKYDPVGLPDDGCGGDFRIVADEICNEVINVAQSFEDEVEAAATDLVDNVLACACERLNEQPTPSPLDLHTADSGMGSLLEPSTVSDEERGGDSKVSSSIPRTEPKSLPAETAEAAVKKLQALDVTCEPVVIHSVTLHTTISGGYPEEANENK</sequence>
<name>A0A3P7NGV9_DIBLA</name>
<dbReference type="OrthoDB" id="10565263at2759"/>
<reference evidence="2 3" key="1">
    <citation type="submission" date="2018-11" db="EMBL/GenBank/DDBJ databases">
        <authorList>
            <consortium name="Pathogen Informatics"/>
        </authorList>
    </citation>
    <scope>NUCLEOTIDE SEQUENCE [LARGE SCALE GENOMIC DNA]</scope>
</reference>
<accession>A0A3P7NGV9</accession>